<evidence type="ECO:0000313" key="1">
    <source>
        <dbReference type="EMBL" id="KAI4305661.1"/>
    </source>
</evidence>
<comment type="caution">
    <text evidence="1">The sequence shown here is derived from an EMBL/GenBank/DDBJ whole genome shotgun (WGS) entry which is preliminary data.</text>
</comment>
<organism evidence="1 2">
    <name type="scientific">Bauhinia variegata</name>
    <name type="common">Purple orchid tree</name>
    <name type="synonym">Phanera variegata</name>
    <dbReference type="NCBI Taxonomy" id="167791"/>
    <lineage>
        <taxon>Eukaryota</taxon>
        <taxon>Viridiplantae</taxon>
        <taxon>Streptophyta</taxon>
        <taxon>Embryophyta</taxon>
        <taxon>Tracheophyta</taxon>
        <taxon>Spermatophyta</taxon>
        <taxon>Magnoliopsida</taxon>
        <taxon>eudicotyledons</taxon>
        <taxon>Gunneridae</taxon>
        <taxon>Pentapetalae</taxon>
        <taxon>rosids</taxon>
        <taxon>fabids</taxon>
        <taxon>Fabales</taxon>
        <taxon>Fabaceae</taxon>
        <taxon>Cercidoideae</taxon>
        <taxon>Cercideae</taxon>
        <taxon>Bauhiniinae</taxon>
        <taxon>Bauhinia</taxon>
    </lineage>
</organism>
<name>A0ACB9L8M5_BAUVA</name>
<keyword evidence="2" id="KW-1185">Reference proteome</keyword>
<accession>A0ACB9L8M5</accession>
<protein>
    <submittedName>
        <fullName evidence="1">Uncharacterized protein</fullName>
    </submittedName>
</protein>
<sequence length="88" mass="9578">MIAGYEVNRKFSEALESFGALLKEGFVPSHATILCALSGVLGFAVLSNGRWIHSFMVKQGFELDGVLGTSLIEMYCSSMEVLLQSSKE</sequence>
<dbReference type="EMBL" id="CM039437">
    <property type="protein sequence ID" value="KAI4305661.1"/>
    <property type="molecule type" value="Genomic_DNA"/>
</dbReference>
<proteinExistence type="predicted"/>
<gene>
    <name evidence="1" type="ORF">L6164_029013</name>
</gene>
<dbReference type="Proteomes" id="UP000828941">
    <property type="component" value="Chromosome 12"/>
</dbReference>
<reference evidence="1 2" key="1">
    <citation type="journal article" date="2022" name="DNA Res.">
        <title>Chromosomal-level genome assembly of the orchid tree Bauhinia variegata (Leguminosae; Cercidoideae) supports the allotetraploid origin hypothesis of Bauhinia.</title>
        <authorList>
            <person name="Zhong Y."/>
            <person name="Chen Y."/>
            <person name="Zheng D."/>
            <person name="Pang J."/>
            <person name="Liu Y."/>
            <person name="Luo S."/>
            <person name="Meng S."/>
            <person name="Qian L."/>
            <person name="Wei D."/>
            <person name="Dai S."/>
            <person name="Zhou R."/>
        </authorList>
    </citation>
    <scope>NUCLEOTIDE SEQUENCE [LARGE SCALE GENOMIC DNA]</scope>
    <source>
        <strain evidence="1">BV-YZ2020</strain>
    </source>
</reference>
<evidence type="ECO:0000313" key="2">
    <source>
        <dbReference type="Proteomes" id="UP000828941"/>
    </source>
</evidence>